<dbReference type="Gene3D" id="2.70.98.60">
    <property type="entry name" value="alpha-galactosidase from lactobacil brevis"/>
    <property type="match status" value="1"/>
</dbReference>
<dbReference type="PIRSF" id="PIRSF005536">
    <property type="entry name" value="Agal"/>
    <property type="match status" value="1"/>
</dbReference>
<dbReference type="InterPro" id="IPR031705">
    <property type="entry name" value="Glyco_hydro_36_C"/>
</dbReference>
<feature type="active site" description="Nucleophile" evidence="6">
    <location>
        <position position="480"/>
    </location>
</feature>
<evidence type="ECO:0000256" key="4">
    <source>
        <dbReference type="ARBA" id="ARBA00023295"/>
    </source>
</evidence>
<dbReference type="PRINTS" id="PR00743">
    <property type="entry name" value="GLHYDRLASE36"/>
</dbReference>
<dbReference type="Gene3D" id="3.20.20.70">
    <property type="entry name" value="Aldolase class I"/>
    <property type="match status" value="1"/>
</dbReference>
<feature type="domain" description="Glycosyl hydrolase family 36 N-terminal" evidence="8">
    <location>
        <begin position="30"/>
        <end position="286"/>
    </location>
</feature>
<dbReference type="InterPro" id="IPR017853">
    <property type="entry name" value="GH"/>
</dbReference>
<feature type="domain" description="Glycosyl hydrolase family 36 C-terminal" evidence="7">
    <location>
        <begin position="651"/>
        <end position="715"/>
    </location>
</feature>
<dbReference type="AlphaFoldDB" id="A0AAE3JE44"/>
<dbReference type="InterPro" id="IPR000111">
    <property type="entry name" value="Glyco_hydro_27/36_CS"/>
</dbReference>
<dbReference type="InterPro" id="IPR002252">
    <property type="entry name" value="Glyco_hydro_36"/>
</dbReference>
<dbReference type="FunFam" id="3.20.20.70:FF:000118">
    <property type="entry name" value="Alpha-galactosidase"/>
    <property type="match status" value="1"/>
</dbReference>
<dbReference type="Pfam" id="PF16874">
    <property type="entry name" value="Glyco_hydro_36C"/>
    <property type="match status" value="1"/>
</dbReference>
<reference evidence="9 10" key="1">
    <citation type="submission" date="2021-10" db="EMBL/GenBank/DDBJ databases">
        <title>Anaerobic single-cell dispensing facilitates the cultivation of human gut bacteria.</title>
        <authorList>
            <person name="Afrizal A."/>
        </authorList>
    </citation>
    <scope>NUCLEOTIDE SEQUENCE [LARGE SCALE GENOMIC DNA]</scope>
    <source>
        <strain evidence="9 10">CLA-AA-H224</strain>
    </source>
</reference>
<dbReference type="InterPro" id="IPR050985">
    <property type="entry name" value="Alpha-glycosidase_related"/>
</dbReference>
<protein>
    <recommendedName>
        <fullName evidence="2 5">Alpha-galactosidase</fullName>
        <ecNumber evidence="2 5">3.2.1.22</ecNumber>
    </recommendedName>
</protein>
<dbReference type="Pfam" id="PF02065">
    <property type="entry name" value="Melibiase"/>
    <property type="match status" value="1"/>
</dbReference>
<evidence type="ECO:0000256" key="2">
    <source>
        <dbReference type="ARBA" id="ARBA00012755"/>
    </source>
</evidence>
<feature type="active site" description="Proton donor" evidence="6">
    <location>
        <position position="550"/>
    </location>
</feature>
<evidence type="ECO:0000259" key="8">
    <source>
        <dbReference type="Pfam" id="PF16875"/>
    </source>
</evidence>
<dbReference type="PANTHER" id="PTHR43053">
    <property type="entry name" value="GLYCOSIDASE FAMILY 31"/>
    <property type="match status" value="1"/>
</dbReference>
<name>A0AAE3JE44_9FIRM</name>
<comment type="caution">
    <text evidence="9">The sequence shown here is derived from an EMBL/GenBank/DDBJ whole genome shotgun (WGS) entry which is preliminary data.</text>
</comment>
<dbReference type="PROSITE" id="PS00512">
    <property type="entry name" value="ALPHA_GALACTOSIDASE"/>
    <property type="match status" value="1"/>
</dbReference>
<dbReference type="InterPro" id="IPR038417">
    <property type="entry name" value="Alpga-gal_N_sf"/>
</dbReference>
<dbReference type="EMBL" id="JAJEQN010000034">
    <property type="protein sequence ID" value="MCC2222387.1"/>
    <property type="molecule type" value="Genomic_DNA"/>
</dbReference>
<keyword evidence="3 5" id="KW-0378">Hydrolase</keyword>
<evidence type="ECO:0000256" key="5">
    <source>
        <dbReference type="PIRNR" id="PIRNR005536"/>
    </source>
</evidence>
<dbReference type="GO" id="GO:0004557">
    <property type="term" value="F:alpha-galactosidase activity"/>
    <property type="evidence" value="ECO:0007669"/>
    <property type="project" value="UniProtKB-UniRule"/>
</dbReference>
<proteinExistence type="inferred from homology"/>
<dbReference type="Proteomes" id="UP001198200">
    <property type="component" value="Unassembled WGS sequence"/>
</dbReference>
<evidence type="ECO:0000313" key="10">
    <source>
        <dbReference type="Proteomes" id="UP001198200"/>
    </source>
</evidence>
<organism evidence="9 10">
    <name type="scientific">Anthropogastromicrobium aceti</name>
    <dbReference type="NCBI Taxonomy" id="2981768"/>
    <lineage>
        <taxon>Bacteria</taxon>
        <taxon>Bacillati</taxon>
        <taxon>Bacillota</taxon>
        <taxon>Clostridia</taxon>
        <taxon>Lachnospirales</taxon>
        <taxon>Lachnospiraceae</taxon>
        <taxon>Anthropogastromicrobium</taxon>
    </lineage>
</organism>
<keyword evidence="10" id="KW-1185">Reference proteome</keyword>
<keyword evidence="4 5" id="KW-0326">Glycosidase</keyword>
<dbReference type="GO" id="GO:0016052">
    <property type="term" value="P:carbohydrate catabolic process"/>
    <property type="evidence" value="ECO:0007669"/>
    <property type="project" value="InterPro"/>
</dbReference>
<gene>
    <name evidence="9" type="ORF">LKD48_12215</name>
</gene>
<dbReference type="InterPro" id="IPR013785">
    <property type="entry name" value="Aldolase_TIM"/>
</dbReference>
<dbReference type="Pfam" id="PF16875">
    <property type="entry name" value="Glyco_hydro_36N"/>
    <property type="match status" value="1"/>
</dbReference>
<dbReference type="RefSeq" id="WP_308732123.1">
    <property type="nucleotide sequence ID" value="NZ_JAJEQN010000034.1"/>
</dbReference>
<accession>A0AAE3JE44</accession>
<dbReference type="CDD" id="cd14791">
    <property type="entry name" value="GH36"/>
    <property type="match status" value="1"/>
</dbReference>
<comment type="similarity">
    <text evidence="5">Belongs to the glycosyl hydrolase.</text>
</comment>
<evidence type="ECO:0000259" key="7">
    <source>
        <dbReference type="Pfam" id="PF16874"/>
    </source>
</evidence>
<dbReference type="PANTHER" id="PTHR43053:SF3">
    <property type="entry name" value="ALPHA-GALACTOSIDASE C-RELATED"/>
    <property type="match status" value="1"/>
</dbReference>
<evidence type="ECO:0000313" key="9">
    <source>
        <dbReference type="EMBL" id="MCC2222387.1"/>
    </source>
</evidence>
<evidence type="ECO:0000256" key="1">
    <source>
        <dbReference type="ARBA" id="ARBA00001255"/>
    </source>
</evidence>
<dbReference type="InterPro" id="IPR031704">
    <property type="entry name" value="Glyco_hydro_36_N"/>
</dbReference>
<dbReference type="InterPro" id="IPR013780">
    <property type="entry name" value="Glyco_hydro_b"/>
</dbReference>
<evidence type="ECO:0000256" key="3">
    <source>
        <dbReference type="ARBA" id="ARBA00022801"/>
    </source>
</evidence>
<dbReference type="Gene3D" id="2.60.40.1180">
    <property type="entry name" value="Golgi alpha-mannosidase II"/>
    <property type="match status" value="1"/>
</dbReference>
<comment type="catalytic activity">
    <reaction evidence="1 5">
        <text>Hydrolysis of terminal, non-reducing alpha-D-galactose residues in alpha-D-galactosides, including galactose oligosaccharides, galactomannans and galactolipids.</text>
        <dbReference type="EC" id="3.2.1.22"/>
    </reaction>
</comment>
<evidence type="ECO:0000256" key="6">
    <source>
        <dbReference type="PIRSR" id="PIRSR005536-1"/>
    </source>
</evidence>
<dbReference type="EC" id="3.2.1.22" evidence="2 5"/>
<sequence length="731" mass="82968">MAIQISPNGRLMTIQTNDSSYQMLADKNGVLLHLYYGSSIGAEDLSDLIVRSDVGFSGNPEEAGLDRTYSLDTLPQEVASSGVGDFRDDSVRLTHPDGSCAADFRFESCEVVSGAYSIPGMPALYDTDKKNSETLIIKMKEKASGAILHLYYGVWEEENVITRTASLTNAGKEPIYVEKFLSCSMDMMDRDLDLISFTGRHAMERTMERTPVTHIKTEFGSIRGTSSHHYNPAMILCDRHATEDAGDCFGLCLAYSGSFTAMAQKDQRDQIRVQMGINPYQFRWCLTGGETFFAPQVILSFSNQGFSKLSHQYHDILHEHMCRGRYKHERRPVLINNWEATYFDFNEEKIEKIAAQAGELGIEMMVLDDGWFGKRDDDNSGLGDWFVNEKKIRGGLPKLSEKIHEKGMKFGLWFEPEMISEDSDLYRAHPDWAITIPGRVPNHARNQLVLDMTRSDVRDYLMARFEEILGNTKIEYVKWDMNRSICDMYSHIYKGEQSGECYHRYILGVYDLLERFVQRFPEILLEGCSGGGGRFDAGMLYYSPQIWCSDNTDAMNRLDIQYGTSFFYPISSVGAHVSACPNHQTGRSVPLSTRADVALAGSFGYELDLRLLSDEEKAQVKEQIKEFHDYYDLTHEGDYYRLTERDNTSFTAWEFVAKNKERALVEVVKKDAWGNPLPVHVAIKGLEDNSMYVCSLNGIKRSGKTWNHAGITLPKFLSAGESMKFTFMKVE</sequence>
<dbReference type="SUPFAM" id="SSF51445">
    <property type="entry name" value="(Trans)glycosidases"/>
    <property type="match status" value="1"/>
</dbReference>